<evidence type="ECO:0000313" key="3">
    <source>
        <dbReference type="Proteomes" id="UP000694580"/>
    </source>
</evidence>
<protein>
    <recommendedName>
        <fullName evidence="4">Secreted protein</fullName>
    </recommendedName>
</protein>
<feature type="transmembrane region" description="Helical" evidence="1">
    <location>
        <begin position="13"/>
        <end position="34"/>
    </location>
</feature>
<evidence type="ECO:0000256" key="1">
    <source>
        <dbReference type="SAM" id="Phobius"/>
    </source>
</evidence>
<dbReference type="Proteomes" id="UP000694580">
    <property type="component" value="Chromosome 13"/>
</dbReference>
<reference evidence="2" key="2">
    <citation type="submission" date="2025-08" db="UniProtKB">
        <authorList>
            <consortium name="Ensembl"/>
        </authorList>
    </citation>
    <scope>IDENTIFICATION</scope>
</reference>
<organism evidence="2 3">
    <name type="scientific">Denticeps clupeoides</name>
    <name type="common">denticle herring</name>
    <dbReference type="NCBI Taxonomy" id="299321"/>
    <lineage>
        <taxon>Eukaryota</taxon>
        <taxon>Metazoa</taxon>
        <taxon>Chordata</taxon>
        <taxon>Craniata</taxon>
        <taxon>Vertebrata</taxon>
        <taxon>Euteleostomi</taxon>
        <taxon>Actinopterygii</taxon>
        <taxon>Neopterygii</taxon>
        <taxon>Teleostei</taxon>
        <taxon>Clupei</taxon>
        <taxon>Clupeiformes</taxon>
        <taxon>Denticipitoidei</taxon>
        <taxon>Denticipitidae</taxon>
        <taxon>Denticeps</taxon>
    </lineage>
</organism>
<proteinExistence type="predicted"/>
<reference evidence="2 3" key="1">
    <citation type="submission" date="2020-06" db="EMBL/GenBank/DDBJ databases">
        <authorList>
            <consortium name="Wellcome Sanger Institute Data Sharing"/>
        </authorList>
    </citation>
    <scope>NUCLEOTIDE SEQUENCE [LARGE SCALE GENOMIC DNA]</scope>
</reference>
<dbReference type="Ensembl" id="ENSDCDT00010016097.1">
    <property type="protein sequence ID" value="ENSDCDP00010015247.1"/>
    <property type="gene ID" value="ENSDCDG00010006997.1"/>
</dbReference>
<name>A0AAY4B2S5_9TELE</name>
<reference evidence="2" key="3">
    <citation type="submission" date="2025-09" db="UniProtKB">
        <authorList>
            <consortium name="Ensembl"/>
        </authorList>
    </citation>
    <scope>IDENTIFICATION</scope>
</reference>
<dbReference type="AlphaFoldDB" id="A0AAY4B2S5"/>
<keyword evidence="3" id="KW-1185">Reference proteome</keyword>
<keyword evidence="1" id="KW-0812">Transmembrane</keyword>
<sequence length="95" mass="11085">MHRLRLGRNSTPLTVRVIGSLFLSFFLSFFLKLIGPDGRPAHHRSGRWMTGTHWSRHRLSLQKRFSLRPRPRRLLRCKAPERDGRGIIPTVTSTQ</sequence>
<keyword evidence="1" id="KW-0472">Membrane</keyword>
<evidence type="ECO:0008006" key="4">
    <source>
        <dbReference type="Google" id="ProtNLM"/>
    </source>
</evidence>
<evidence type="ECO:0000313" key="2">
    <source>
        <dbReference type="Ensembl" id="ENSDCDP00010015247.1"/>
    </source>
</evidence>
<keyword evidence="1" id="KW-1133">Transmembrane helix</keyword>
<accession>A0AAY4B2S5</accession>